<feature type="compositionally biased region" description="Polar residues" evidence="1">
    <location>
        <begin position="48"/>
        <end position="78"/>
    </location>
</feature>
<dbReference type="AlphaFoldDB" id="A0A1M2VRR0"/>
<organism evidence="2 3">
    <name type="scientific">Trametes pubescens</name>
    <name type="common">White-rot fungus</name>
    <dbReference type="NCBI Taxonomy" id="154538"/>
    <lineage>
        <taxon>Eukaryota</taxon>
        <taxon>Fungi</taxon>
        <taxon>Dikarya</taxon>
        <taxon>Basidiomycota</taxon>
        <taxon>Agaricomycotina</taxon>
        <taxon>Agaricomycetes</taxon>
        <taxon>Polyporales</taxon>
        <taxon>Polyporaceae</taxon>
        <taxon>Trametes</taxon>
    </lineage>
</organism>
<evidence type="ECO:0000313" key="2">
    <source>
        <dbReference type="EMBL" id="OJT10299.1"/>
    </source>
</evidence>
<proteinExistence type="predicted"/>
<protein>
    <submittedName>
        <fullName evidence="2">Uncharacterized protein</fullName>
    </submittedName>
</protein>
<sequence length="100" mass="10717">MAAVPFLVEEETVSPPESAAAPAPSLAPAQQQESSLPPRLRVSVLEPPQTSRASSVRSDSQAAPVSTSDHQELSTSNYALLSHEIDDFEGTPPPYYDARR</sequence>
<evidence type="ECO:0000256" key="1">
    <source>
        <dbReference type="SAM" id="MobiDB-lite"/>
    </source>
</evidence>
<feature type="region of interest" description="Disordered" evidence="1">
    <location>
        <begin position="1"/>
        <end position="78"/>
    </location>
</feature>
<evidence type="ECO:0000313" key="3">
    <source>
        <dbReference type="Proteomes" id="UP000184267"/>
    </source>
</evidence>
<dbReference type="EMBL" id="MNAD01000790">
    <property type="protein sequence ID" value="OJT10299.1"/>
    <property type="molecule type" value="Genomic_DNA"/>
</dbReference>
<reference evidence="2 3" key="1">
    <citation type="submission" date="2016-10" db="EMBL/GenBank/DDBJ databases">
        <title>Genome sequence of the basidiomycete white-rot fungus Trametes pubescens.</title>
        <authorList>
            <person name="Makela M.R."/>
            <person name="Granchi Z."/>
            <person name="Peng M."/>
            <person name="De Vries R.P."/>
            <person name="Grigoriev I."/>
            <person name="Riley R."/>
            <person name="Hilden K."/>
        </authorList>
    </citation>
    <scope>NUCLEOTIDE SEQUENCE [LARGE SCALE GENOMIC DNA]</scope>
    <source>
        <strain evidence="2 3">FBCC735</strain>
    </source>
</reference>
<keyword evidence="3" id="KW-1185">Reference proteome</keyword>
<accession>A0A1M2VRR0</accession>
<gene>
    <name evidence="2" type="ORF">TRAPUB_13167</name>
</gene>
<dbReference type="Proteomes" id="UP000184267">
    <property type="component" value="Unassembled WGS sequence"/>
</dbReference>
<comment type="caution">
    <text evidence="2">The sequence shown here is derived from an EMBL/GenBank/DDBJ whole genome shotgun (WGS) entry which is preliminary data.</text>
</comment>
<name>A0A1M2VRR0_TRAPU</name>
<feature type="compositionally biased region" description="Low complexity" evidence="1">
    <location>
        <begin position="14"/>
        <end position="36"/>
    </location>
</feature>